<dbReference type="SUPFAM" id="SSF69572">
    <property type="entry name" value="Activating enzymes of the ubiquitin-like proteins"/>
    <property type="match status" value="1"/>
</dbReference>
<name>A0AAV3ZLH6_9GAST</name>
<dbReference type="PANTHER" id="PTHR10953">
    <property type="entry name" value="UBIQUITIN-ACTIVATING ENZYME E1"/>
    <property type="match status" value="1"/>
</dbReference>
<comment type="similarity">
    <text evidence="2 5">Belongs to the ubiquitin-activating E1 family. ULA1 subfamily.</text>
</comment>
<evidence type="ECO:0000313" key="8">
    <source>
        <dbReference type="Proteomes" id="UP000735302"/>
    </source>
</evidence>
<dbReference type="InterPro" id="IPR030667">
    <property type="entry name" value="APP-BP1"/>
</dbReference>
<dbReference type="Gene3D" id="3.40.50.720">
    <property type="entry name" value="NAD(P)-binding Rossmann-like Domain"/>
    <property type="match status" value="2"/>
</dbReference>
<proteinExistence type="inferred from homology"/>
<evidence type="ECO:0000313" key="7">
    <source>
        <dbReference type="EMBL" id="GFN95332.1"/>
    </source>
</evidence>
<dbReference type="CDD" id="cd01493">
    <property type="entry name" value="APPBP1_RUB"/>
    <property type="match status" value="1"/>
</dbReference>
<evidence type="ECO:0000256" key="1">
    <source>
        <dbReference type="ARBA" id="ARBA00005032"/>
    </source>
</evidence>
<keyword evidence="4 5" id="KW-0833">Ubl conjugation pathway</keyword>
<evidence type="ECO:0000256" key="5">
    <source>
        <dbReference type="PIRNR" id="PIRNR039099"/>
    </source>
</evidence>
<feature type="domain" description="THIF-type NAD/FAD binding fold" evidence="6">
    <location>
        <begin position="16"/>
        <end position="554"/>
    </location>
</feature>
<dbReference type="GO" id="GO:0019781">
    <property type="term" value="F:NEDD8 activating enzyme activity"/>
    <property type="evidence" value="ECO:0007669"/>
    <property type="project" value="UniProtKB-UniRule"/>
</dbReference>
<sequence length="557" mass="62972">MATQRKGGTLDKNNKYDRQLRLWGDHGQSSLETARVCLINASATGTEILKNLILPGIGSFTILDGNKVQGEDVGNNFFLMADSIGKSRAQVTTELLSELNEDVSGDFLEENVDDLLQKNPAFFTSFTTVIATQLPERTLLNLGKVLWSVNIPLLVCRCYGFIGYLRVVIKEHTIIESHPDNFHEDLRLDYPFKGLKDFCDSLNLEAMDKKDHSHTPWLVLLYKYLQVWEEQHGGKMPKNFKEKNAFKELIRQGVRKNEHGVPEDEENFDEAIKSVNSSLHSTAIPSEIKSLFEDPACLKLNSESKNFWIMVRALKEFTETDGNGFLPLRGSIPDMTADSERYIQLQTVYREQAELDSVAVAGHVHALLHNIGRDEPLNPHTVRDSQEGSISDSEIKTFCRNSAFLTVLRTRSLEEEYSAETANTEELGRHVMMEEEEDASDEGDDTVLYILLRAVDRFFTEYTRYPGYFNNTVEADIPKLKACLTKLIHDWGLTAGIKDDYIQEMCRYGASELHTVSAFMGGVAAQEVIKLVTGQFVPINNTFIYNGQRQTSTTIKL</sequence>
<dbReference type="AlphaFoldDB" id="A0AAV3ZLH6"/>
<accession>A0AAV3ZLH6</accession>
<evidence type="ECO:0000256" key="3">
    <source>
        <dbReference type="ARBA" id="ARBA00015407"/>
    </source>
</evidence>
<comment type="pathway">
    <text evidence="1 5">Protein modification; protein neddylation.</text>
</comment>
<gene>
    <name evidence="7" type="ORF">PoB_002183800</name>
</gene>
<dbReference type="GO" id="GO:0005737">
    <property type="term" value="C:cytoplasm"/>
    <property type="evidence" value="ECO:0007669"/>
    <property type="project" value="TreeGrafter"/>
</dbReference>
<dbReference type="PIRSF" id="PIRSF039099">
    <property type="entry name" value="APP-BP1"/>
    <property type="match status" value="1"/>
</dbReference>
<dbReference type="InterPro" id="IPR035985">
    <property type="entry name" value="Ubiquitin-activating_enz"/>
</dbReference>
<evidence type="ECO:0000256" key="2">
    <source>
        <dbReference type="ARBA" id="ARBA00006868"/>
    </source>
</evidence>
<dbReference type="Pfam" id="PF00899">
    <property type="entry name" value="ThiF"/>
    <property type="match status" value="1"/>
</dbReference>
<organism evidence="7 8">
    <name type="scientific">Plakobranchus ocellatus</name>
    <dbReference type="NCBI Taxonomy" id="259542"/>
    <lineage>
        <taxon>Eukaryota</taxon>
        <taxon>Metazoa</taxon>
        <taxon>Spiralia</taxon>
        <taxon>Lophotrochozoa</taxon>
        <taxon>Mollusca</taxon>
        <taxon>Gastropoda</taxon>
        <taxon>Heterobranchia</taxon>
        <taxon>Euthyneura</taxon>
        <taxon>Panpulmonata</taxon>
        <taxon>Sacoglossa</taxon>
        <taxon>Placobranchoidea</taxon>
        <taxon>Plakobranchidae</taxon>
        <taxon>Plakobranchus</taxon>
    </lineage>
</organism>
<dbReference type="EMBL" id="BLXT01002491">
    <property type="protein sequence ID" value="GFN95332.1"/>
    <property type="molecule type" value="Genomic_DNA"/>
</dbReference>
<reference evidence="7 8" key="1">
    <citation type="journal article" date="2021" name="Elife">
        <title>Chloroplast acquisition without the gene transfer in kleptoplastic sea slugs, Plakobranchus ocellatus.</title>
        <authorList>
            <person name="Maeda T."/>
            <person name="Takahashi S."/>
            <person name="Yoshida T."/>
            <person name="Shimamura S."/>
            <person name="Takaki Y."/>
            <person name="Nagai Y."/>
            <person name="Toyoda A."/>
            <person name="Suzuki Y."/>
            <person name="Arimoto A."/>
            <person name="Ishii H."/>
            <person name="Satoh N."/>
            <person name="Nishiyama T."/>
            <person name="Hasebe M."/>
            <person name="Maruyama T."/>
            <person name="Minagawa J."/>
            <person name="Obokata J."/>
            <person name="Shigenobu S."/>
        </authorList>
    </citation>
    <scope>NUCLEOTIDE SEQUENCE [LARGE SCALE GENOMIC DNA]</scope>
</reference>
<dbReference type="FunFam" id="3.40.50.720:FF:000187">
    <property type="entry name" value="NEDD8-activating enzyme E1 regulatory subunit"/>
    <property type="match status" value="1"/>
</dbReference>
<evidence type="ECO:0000259" key="6">
    <source>
        <dbReference type="Pfam" id="PF00899"/>
    </source>
</evidence>
<protein>
    <recommendedName>
        <fullName evidence="3 5">NEDD8-activating enzyme E1 regulatory subunit</fullName>
    </recommendedName>
</protein>
<dbReference type="PANTHER" id="PTHR10953:SF29">
    <property type="entry name" value="NEDD8-ACTIVATING ENZYME E1 REGULATORY SUBUNIT"/>
    <property type="match status" value="1"/>
</dbReference>
<keyword evidence="8" id="KW-1185">Reference proteome</keyword>
<dbReference type="InterPro" id="IPR045886">
    <property type="entry name" value="ThiF/MoeB/HesA"/>
</dbReference>
<comment type="caution">
    <text evidence="7">The sequence shown here is derived from an EMBL/GenBank/DDBJ whole genome shotgun (WGS) entry which is preliminary data.</text>
</comment>
<dbReference type="Proteomes" id="UP000735302">
    <property type="component" value="Unassembled WGS sequence"/>
</dbReference>
<dbReference type="GO" id="GO:0045116">
    <property type="term" value="P:protein neddylation"/>
    <property type="evidence" value="ECO:0007669"/>
    <property type="project" value="UniProtKB-UniRule"/>
</dbReference>
<evidence type="ECO:0000256" key="4">
    <source>
        <dbReference type="ARBA" id="ARBA00022786"/>
    </source>
</evidence>
<dbReference type="InterPro" id="IPR000594">
    <property type="entry name" value="ThiF_NAD_FAD-bd"/>
</dbReference>